<gene>
    <name evidence="1" type="ORF">BOKJ2_LOCUS2192</name>
</gene>
<dbReference type="AlphaFoldDB" id="A0A811JVK4"/>
<dbReference type="EMBL" id="CAJFDH010000001">
    <property type="protein sequence ID" value="CAD5207508.1"/>
    <property type="molecule type" value="Genomic_DNA"/>
</dbReference>
<dbReference type="Proteomes" id="UP000783686">
    <property type="component" value="Unassembled WGS sequence"/>
</dbReference>
<dbReference type="OrthoDB" id="10481225at2759"/>
<proteinExistence type="predicted"/>
<comment type="caution">
    <text evidence="1">The sequence shown here is derived from an EMBL/GenBank/DDBJ whole genome shotgun (WGS) entry which is preliminary data.</text>
</comment>
<accession>A0A811JVK4</accession>
<keyword evidence="2" id="KW-1185">Reference proteome</keyword>
<dbReference type="Proteomes" id="UP000614601">
    <property type="component" value="Unassembled WGS sequence"/>
</dbReference>
<evidence type="ECO:0000313" key="2">
    <source>
        <dbReference type="Proteomes" id="UP000614601"/>
    </source>
</evidence>
<evidence type="ECO:0000313" key="1">
    <source>
        <dbReference type="EMBL" id="CAD5207508.1"/>
    </source>
</evidence>
<reference evidence="1" key="1">
    <citation type="submission" date="2020-09" db="EMBL/GenBank/DDBJ databases">
        <authorList>
            <person name="Kikuchi T."/>
        </authorList>
    </citation>
    <scope>NUCLEOTIDE SEQUENCE</scope>
    <source>
        <strain evidence="1">SH1</strain>
    </source>
</reference>
<organism evidence="1 2">
    <name type="scientific">Bursaphelenchus okinawaensis</name>
    <dbReference type="NCBI Taxonomy" id="465554"/>
    <lineage>
        <taxon>Eukaryota</taxon>
        <taxon>Metazoa</taxon>
        <taxon>Ecdysozoa</taxon>
        <taxon>Nematoda</taxon>
        <taxon>Chromadorea</taxon>
        <taxon>Rhabditida</taxon>
        <taxon>Tylenchina</taxon>
        <taxon>Tylenchomorpha</taxon>
        <taxon>Aphelenchoidea</taxon>
        <taxon>Aphelenchoididae</taxon>
        <taxon>Bursaphelenchus</taxon>
    </lineage>
</organism>
<dbReference type="EMBL" id="CAJFCW020000001">
    <property type="protein sequence ID" value="CAG9085918.1"/>
    <property type="molecule type" value="Genomic_DNA"/>
</dbReference>
<sequence length="114" mass="12862">MNAPEGFEADERANEAARRDFLKRLVQAVPAKVPLDYCGTKRIANQPVDDKGCAVPVWHGNFTPVEQESLGVGCRRQYYEDMKAAAKENYKFFPYCLDMKVTISGNSNVSNKRQ</sequence>
<protein>
    <submittedName>
        <fullName evidence="1">Uncharacterized protein</fullName>
    </submittedName>
</protein>
<name>A0A811JVK4_9BILA</name>